<accession>A0A562WBJ8</accession>
<evidence type="ECO:0000313" key="2">
    <source>
        <dbReference type="EMBL" id="TWJ27586.1"/>
    </source>
</evidence>
<feature type="domain" description="DUF5753" evidence="1">
    <location>
        <begin position="74"/>
        <end position="260"/>
    </location>
</feature>
<evidence type="ECO:0000259" key="1">
    <source>
        <dbReference type="Pfam" id="PF19054"/>
    </source>
</evidence>
<dbReference type="CDD" id="cd00093">
    <property type="entry name" value="HTH_XRE"/>
    <property type="match status" value="1"/>
</dbReference>
<dbReference type="InterPro" id="IPR001387">
    <property type="entry name" value="Cro/C1-type_HTH"/>
</dbReference>
<gene>
    <name evidence="2" type="ORF">JD81_01076</name>
</gene>
<reference evidence="2 3" key="1">
    <citation type="submission" date="2019-07" db="EMBL/GenBank/DDBJ databases">
        <title>R&amp;d 2014.</title>
        <authorList>
            <person name="Klenk H.-P."/>
        </authorList>
    </citation>
    <scope>NUCLEOTIDE SEQUENCE [LARGE SCALE GENOMIC DNA]</scope>
    <source>
        <strain evidence="2 3">DSM 43912</strain>
    </source>
</reference>
<dbReference type="InterPro" id="IPR043917">
    <property type="entry name" value="DUF5753"/>
</dbReference>
<name>A0A562WBJ8_9ACTN</name>
<organism evidence="2 3">
    <name type="scientific">Micromonospora sagamiensis</name>
    <dbReference type="NCBI Taxonomy" id="47875"/>
    <lineage>
        <taxon>Bacteria</taxon>
        <taxon>Bacillati</taxon>
        <taxon>Actinomycetota</taxon>
        <taxon>Actinomycetes</taxon>
        <taxon>Micromonosporales</taxon>
        <taxon>Micromonosporaceae</taxon>
        <taxon>Micromonospora</taxon>
    </lineage>
</organism>
<protein>
    <recommendedName>
        <fullName evidence="1">DUF5753 domain-containing protein</fullName>
    </recommendedName>
</protein>
<dbReference type="Pfam" id="PF19054">
    <property type="entry name" value="DUF5753"/>
    <property type="match status" value="1"/>
</dbReference>
<dbReference type="Proteomes" id="UP000319728">
    <property type="component" value="Unassembled WGS sequence"/>
</dbReference>
<comment type="caution">
    <text evidence="2">The sequence shown here is derived from an EMBL/GenBank/DDBJ whole genome shotgun (WGS) entry which is preliminary data.</text>
</comment>
<proteinExistence type="predicted"/>
<dbReference type="EMBL" id="VLLP01000001">
    <property type="protein sequence ID" value="TWJ27586.1"/>
    <property type="molecule type" value="Genomic_DNA"/>
</dbReference>
<evidence type="ECO:0000313" key="3">
    <source>
        <dbReference type="Proteomes" id="UP000319728"/>
    </source>
</evidence>
<dbReference type="AlphaFoldDB" id="A0A562WBJ8"/>
<dbReference type="Pfam" id="PF13560">
    <property type="entry name" value="HTH_31"/>
    <property type="match status" value="1"/>
</dbReference>
<keyword evidence="3" id="KW-1185">Reference proteome</keyword>
<sequence length="268" mass="30140">MSLDAVAEALDCSRQKVWRIEKGLVPVRVVDARAMCERYAVSEEMRAIVVGLAKETRAQGWWHSYGDVVPSWFSLYVGLESSASMLRQYDSELIPGLLQTREYASELFRRKNPHLSTEEREKLVAVRLQRQRVLVRRLPSAPVLTVVLSEAVLRRTIPDRAAMADQLRHLRDVSALPNVSLRVLPLAAGPPLASETGTFVLLDFPQAPGRASTEPTTVYVENLTGALYLDKPTEVAAYEHVWRDLETLTPDEAESGRMIESIIEEHHD</sequence>